<accession>A0A3A1YYA0</accession>
<comment type="caution">
    <text evidence="2">The sequence shown here is derived from an EMBL/GenBank/DDBJ whole genome shotgun (WGS) entry which is preliminary data.</text>
</comment>
<dbReference type="Pfam" id="PF04612">
    <property type="entry name" value="T2SSM"/>
    <property type="match status" value="1"/>
</dbReference>
<keyword evidence="1" id="KW-0812">Transmembrane</keyword>
<organism evidence="2 3">
    <name type="scientific">Neopusillimonas maritima</name>
    <dbReference type="NCBI Taxonomy" id="2026239"/>
    <lineage>
        <taxon>Bacteria</taxon>
        <taxon>Pseudomonadati</taxon>
        <taxon>Pseudomonadota</taxon>
        <taxon>Betaproteobacteria</taxon>
        <taxon>Burkholderiales</taxon>
        <taxon>Alcaligenaceae</taxon>
        <taxon>Neopusillimonas</taxon>
    </lineage>
</organism>
<keyword evidence="1" id="KW-0472">Membrane</keyword>
<dbReference type="GO" id="GO:0015628">
    <property type="term" value="P:protein secretion by the type II secretion system"/>
    <property type="evidence" value="ECO:0007669"/>
    <property type="project" value="InterPro"/>
</dbReference>
<evidence type="ECO:0000313" key="2">
    <source>
        <dbReference type="EMBL" id="RIY42525.1"/>
    </source>
</evidence>
<dbReference type="EMBL" id="NQYH01000001">
    <property type="protein sequence ID" value="RIY42525.1"/>
    <property type="molecule type" value="Genomic_DNA"/>
</dbReference>
<dbReference type="InterPro" id="IPR007690">
    <property type="entry name" value="T2SS_GspM"/>
</dbReference>
<feature type="transmembrane region" description="Helical" evidence="1">
    <location>
        <begin position="53"/>
        <end position="75"/>
    </location>
</feature>
<dbReference type="Proteomes" id="UP000266206">
    <property type="component" value="Unassembled WGS sequence"/>
</dbReference>
<sequence>MAFQPESSERRSATVSFLFRLRSHAQTLRIRGASLAQHGSVGWAGLNARERGLVGFCAAFLLLVMVWMLLVSPALKTLDAARESIPQLRADLVQIQALVVETKSLSRQVSGAIPDQQMRGAIEESLQSAGLSSRVQLLEEEAGGQANQRWLIVFSNAGAADVLAWLSDVPYALRLQINTADLARAVVSGRAQPDQLSGEVILQQPSEAAS</sequence>
<gene>
    <name evidence="2" type="ORF">CJP73_03590</name>
</gene>
<reference evidence="2 3" key="1">
    <citation type="submission" date="2017-08" db="EMBL/GenBank/DDBJ databases">
        <title>Pusillimonas indicus sp. nov., a member of the family Alcaligenaceae isolated from surface seawater.</title>
        <authorList>
            <person name="Li J."/>
        </authorList>
    </citation>
    <scope>NUCLEOTIDE SEQUENCE [LARGE SCALE GENOMIC DNA]</scope>
    <source>
        <strain evidence="2 3">L52-1-41</strain>
    </source>
</reference>
<dbReference type="GO" id="GO:0015627">
    <property type="term" value="C:type II protein secretion system complex"/>
    <property type="evidence" value="ECO:0007669"/>
    <property type="project" value="InterPro"/>
</dbReference>
<evidence type="ECO:0000256" key="1">
    <source>
        <dbReference type="SAM" id="Phobius"/>
    </source>
</evidence>
<name>A0A3A1YYA0_9BURK</name>
<protein>
    <recommendedName>
        <fullName evidence="4">General secretion pathway protein GspM</fullName>
    </recommendedName>
</protein>
<proteinExistence type="predicted"/>
<evidence type="ECO:0000313" key="3">
    <source>
        <dbReference type="Proteomes" id="UP000266206"/>
    </source>
</evidence>
<evidence type="ECO:0008006" key="4">
    <source>
        <dbReference type="Google" id="ProtNLM"/>
    </source>
</evidence>
<keyword evidence="1" id="KW-1133">Transmembrane helix</keyword>
<dbReference type="AlphaFoldDB" id="A0A3A1YYA0"/>